<evidence type="ECO:0000259" key="6">
    <source>
        <dbReference type="Pfam" id="PF13656"/>
    </source>
</evidence>
<keyword evidence="8" id="KW-1185">Reference proteome</keyword>
<evidence type="ECO:0000256" key="2">
    <source>
        <dbReference type="ARBA" id="ARBA00022478"/>
    </source>
</evidence>
<protein>
    <submittedName>
        <fullName evidence="7">DNA-directed RNA polymerase</fullName>
    </submittedName>
</protein>
<keyword evidence="2 7" id="KW-0240">DNA-directed RNA polymerase</keyword>
<dbReference type="CDD" id="cd06926">
    <property type="entry name" value="RNAP_II_RPB11"/>
    <property type="match status" value="1"/>
</dbReference>
<sequence>MSNAPAIHEIYLLPEGVDKVTEIKDTKIPNAATFHLEKEDHTLGNVLRMELLKNPKVLFAGYKMAHPLDHSVDLKLQTTADTSPLQVLQEDINSIVKEIGQIKRKFENELTLHSMQSVEPTNGFTVDRAY</sequence>
<dbReference type="Proteomes" id="UP000318582">
    <property type="component" value="Unassembled WGS sequence"/>
</dbReference>
<dbReference type="HAMAP" id="MF_00261">
    <property type="entry name" value="RNApol_arch_Rpo11"/>
    <property type="match status" value="1"/>
</dbReference>
<evidence type="ECO:0000256" key="1">
    <source>
        <dbReference type="ARBA" id="ARBA00004123"/>
    </source>
</evidence>
<dbReference type="Pfam" id="PF13656">
    <property type="entry name" value="RNA_pol_L_2"/>
    <property type="match status" value="1"/>
</dbReference>
<dbReference type="GO" id="GO:0003899">
    <property type="term" value="F:DNA-directed RNA polymerase activity"/>
    <property type="evidence" value="ECO:0007669"/>
    <property type="project" value="InterPro"/>
</dbReference>
<evidence type="ECO:0000256" key="4">
    <source>
        <dbReference type="ARBA" id="ARBA00023242"/>
    </source>
</evidence>
<comment type="subcellular location">
    <subcellularLocation>
        <location evidence="1">Nucleus</location>
    </subcellularLocation>
</comment>
<dbReference type="PANTHER" id="PTHR13946">
    <property type="entry name" value="DNA-DIRECTED RNA POLYMERASE I,II,III"/>
    <property type="match status" value="1"/>
</dbReference>
<dbReference type="EMBL" id="QEAQ01000032">
    <property type="protein sequence ID" value="TPX58817.1"/>
    <property type="molecule type" value="Genomic_DNA"/>
</dbReference>
<keyword evidence="3" id="KW-0804">Transcription</keyword>
<comment type="caution">
    <text evidence="7">The sequence shown here is derived from an EMBL/GenBank/DDBJ whole genome shotgun (WGS) entry which is preliminary data.</text>
</comment>
<proteinExistence type="inferred from homology"/>
<dbReference type="InterPro" id="IPR036603">
    <property type="entry name" value="RBP11-like"/>
</dbReference>
<dbReference type="InterPro" id="IPR037685">
    <property type="entry name" value="RBP11"/>
</dbReference>
<dbReference type="GO" id="GO:0046983">
    <property type="term" value="F:protein dimerization activity"/>
    <property type="evidence" value="ECO:0007669"/>
    <property type="project" value="InterPro"/>
</dbReference>
<dbReference type="STRING" id="109895.A0A507E613"/>
<dbReference type="InterPro" id="IPR009025">
    <property type="entry name" value="RBP11-like_dimer"/>
</dbReference>
<evidence type="ECO:0000256" key="5">
    <source>
        <dbReference type="ARBA" id="ARBA00025751"/>
    </source>
</evidence>
<feature type="domain" description="DNA-directed RNA polymerase RBP11-like dimerisation" evidence="6">
    <location>
        <begin position="31"/>
        <end position="104"/>
    </location>
</feature>
<dbReference type="OrthoDB" id="10248581at2759"/>
<dbReference type="InterPro" id="IPR008193">
    <property type="entry name" value="RNA_pol_Rpb11_13-16kDa_CS"/>
</dbReference>
<dbReference type="Gene3D" id="3.30.1360.10">
    <property type="entry name" value="RNA polymerase, RBP11-like subunit"/>
    <property type="match status" value="1"/>
</dbReference>
<dbReference type="InterPro" id="IPR022905">
    <property type="entry name" value="Rpo11-like"/>
</dbReference>
<name>A0A507E613_9FUNG</name>
<dbReference type="PROSITE" id="PS01154">
    <property type="entry name" value="RNA_POL_L_13KD"/>
    <property type="match status" value="1"/>
</dbReference>
<dbReference type="AlphaFoldDB" id="A0A507E613"/>
<organism evidence="7 8">
    <name type="scientific">Powellomyces hirtus</name>
    <dbReference type="NCBI Taxonomy" id="109895"/>
    <lineage>
        <taxon>Eukaryota</taxon>
        <taxon>Fungi</taxon>
        <taxon>Fungi incertae sedis</taxon>
        <taxon>Chytridiomycota</taxon>
        <taxon>Chytridiomycota incertae sedis</taxon>
        <taxon>Chytridiomycetes</taxon>
        <taxon>Spizellomycetales</taxon>
        <taxon>Powellomycetaceae</taxon>
        <taxon>Powellomyces</taxon>
    </lineage>
</organism>
<dbReference type="SUPFAM" id="SSF55257">
    <property type="entry name" value="RBP11-like subunits of RNA polymerase"/>
    <property type="match status" value="1"/>
</dbReference>
<dbReference type="GO" id="GO:0005665">
    <property type="term" value="C:RNA polymerase II, core complex"/>
    <property type="evidence" value="ECO:0007669"/>
    <property type="project" value="InterPro"/>
</dbReference>
<evidence type="ECO:0000313" key="8">
    <source>
        <dbReference type="Proteomes" id="UP000318582"/>
    </source>
</evidence>
<dbReference type="PANTHER" id="PTHR13946:SF16">
    <property type="entry name" value="DNA-DIRECTED RNA POLYMERASE II SUBUNIT RPB11"/>
    <property type="match status" value="1"/>
</dbReference>
<gene>
    <name evidence="7" type="ORF">PhCBS80983_g02882</name>
</gene>
<comment type="similarity">
    <text evidence="5">Belongs to the archaeal Rpo11/eukaryotic RPB11/RPC19 RNA polymerase subunit family.</text>
</comment>
<keyword evidence="4" id="KW-0539">Nucleus</keyword>
<dbReference type="GO" id="GO:0003677">
    <property type="term" value="F:DNA binding"/>
    <property type="evidence" value="ECO:0007669"/>
    <property type="project" value="InterPro"/>
</dbReference>
<evidence type="ECO:0000256" key="3">
    <source>
        <dbReference type="ARBA" id="ARBA00023163"/>
    </source>
</evidence>
<dbReference type="GO" id="GO:0006366">
    <property type="term" value="P:transcription by RNA polymerase II"/>
    <property type="evidence" value="ECO:0007669"/>
    <property type="project" value="InterPro"/>
</dbReference>
<reference evidence="7 8" key="1">
    <citation type="journal article" date="2019" name="Sci. Rep.">
        <title>Comparative genomics of chytrid fungi reveal insights into the obligate biotrophic and pathogenic lifestyle of Synchytrium endobioticum.</title>
        <authorList>
            <person name="van de Vossenberg B.T.L.H."/>
            <person name="Warris S."/>
            <person name="Nguyen H.D.T."/>
            <person name="van Gent-Pelzer M.P.E."/>
            <person name="Joly D.L."/>
            <person name="van de Geest H.C."/>
            <person name="Bonants P.J.M."/>
            <person name="Smith D.S."/>
            <person name="Levesque C.A."/>
            <person name="van der Lee T.A.J."/>
        </authorList>
    </citation>
    <scope>NUCLEOTIDE SEQUENCE [LARGE SCALE GENOMIC DNA]</scope>
    <source>
        <strain evidence="7 8">CBS 809.83</strain>
    </source>
</reference>
<evidence type="ECO:0000313" key="7">
    <source>
        <dbReference type="EMBL" id="TPX58817.1"/>
    </source>
</evidence>
<accession>A0A507E613</accession>